<dbReference type="CDD" id="cd01427">
    <property type="entry name" value="HAD_like"/>
    <property type="match status" value="1"/>
</dbReference>
<organism evidence="1 2">
    <name type="scientific">Arsenicicoccus cauae</name>
    <dbReference type="NCBI Taxonomy" id="2663847"/>
    <lineage>
        <taxon>Bacteria</taxon>
        <taxon>Bacillati</taxon>
        <taxon>Actinomycetota</taxon>
        <taxon>Actinomycetes</taxon>
        <taxon>Micrococcales</taxon>
        <taxon>Intrasporangiaceae</taxon>
        <taxon>Arsenicicoccus</taxon>
    </lineage>
</organism>
<dbReference type="SUPFAM" id="SSF56784">
    <property type="entry name" value="HAD-like"/>
    <property type="match status" value="1"/>
</dbReference>
<proteinExistence type="predicted"/>
<gene>
    <name evidence="1" type="ORF">GGG17_10565</name>
</gene>
<dbReference type="InterPro" id="IPR041492">
    <property type="entry name" value="HAD_2"/>
</dbReference>
<dbReference type="GO" id="GO:0005829">
    <property type="term" value="C:cytosol"/>
    <property type="evidence" value="ECO:0007669"/>
    <property type="project" value="TreeGrafter"/>
</dbReference>
<dbReference type="InterPro" id="IPR036412">
    <property type="entry name" value="HAD-like_sf"/>
</dbReference>
<dbReference type="PANTHER" id="PTHR43434:SF1">
    <property type="entry name" value="PHOSPHOGLYCOLATE PHOSPHATASE"/>
    <property type="match status" value="1"/>
</dbReference>
<name>A0A6I3IIC9_9MICO</name>
<evidence type="ECO:0000313" key="2">
    <source>
        <dbReference type="Proteomes" id="UP000431092"/>
    </source>
</evidence>
<dbReference type="InterPro" id="IPR023214">
    <property type="entry name" value="HAD_sf"/>
</dbReference>
<keyword evidence="1" id="KW-0378">Hydrolase</keyword>
<accession>A0A6I3IIC9</accession>
<dbReference type="GO" id="GO:0008967">
    <property type="term" value="F:phosphoglycolate phosphatase activity"/>
    <property type="evidence" value="ECO:0007669"/>
    <property type="project" value="TreeGrafter"/>
</dbReference>
<dbReference type="RefSeq" id="WP_154593694.1">
    <property type="nucleotide sequence ID" value="NZ_CP171001.1"/>
</dbReference>
<comment type="caution">
    <text evidence="1">The sequence shown here is derived from an EMBL/GenBank/DDBJ whole genome shotgun (WGS) entry which is preliminary data.</text>
</comment>
<dbReference type="Gene3D" id="3.40.50.1000">
    <property type="entry name" value="HAD superfamily/HAD-like"/>
    <property type="match status" value="1"/>
</dbReference>
<dbReference type="Proteomes" id="UP000431092">
    <property type="component" value="Unassembled WGS sequence"/>
</dbReference>
<reference evidence="1 2" key="1">
    <citation type="submission" date="2019-11" db="EMBL/GenBank/DDBJ databases">
        <title>Whole genome sequencing identifies a novel species of the genus Arsenicicoccus isolated from human blood.</title>
        <authorList>
            <person name="Jeong J.H."/>
            <person name="Kweon O.J."/>
            <person name="Kim H.R."/>
            <person name="Kim T.-H."/>
            <person name="Ha S.-M."/>
            <person name="Lee M.-K."/>
        </authorList>
    </citation>
    <scope>NUCLEOTIDE SEQUENCE [LARGE SCALE GENOMIC DNA]</scope>
    <source>
        <strain evidence="1 2">MKL-02</strain>
    </source>
</reference>
<dbReference type="EMBL" id="WLVL01000039">
    <property type="protein sequence ID" value="MTB72403.1"/>
    <property type="molecule type" value="Genomic_DNA"/>
</dbReference>
<dbReference type="GO" id="GO:0006281">
    <property type="term" value="P:DNA repair"/>
    <property type="evidence" value="ECO:0007669"/>
    <property type="project" value="TreeGrafter"/>
</dbReference>
<evidence type="ECO:0000313" key="1">
    <source>
        <dbReference type="EMBL" id="MTB72403.1"/>
    </source>
</evidence>
<sequence>MPSATLLIDLDGPLTKLFPDPAHLVLAEEIAGVLATRTGCRLEAAVDHVQVLRSVRELAPELLPELERRATAAEVRAARQALPAPGAVAFLHGAHDEGYAVAVVSNNADEAVRAALQQCGVLSLVDHVAARHGADVDRLKPEPALLLDAMAVLGSATDRTAFYGDSVSDMVAASRAGVRGIGVSSDPRRRAELVAAGAVAVVPHLGDPGEHLPVPARTEAAW</sequence>
<dbReference type="InterPro" id="IPR050155">
    <property type="entry name" value="HAD-like_hydrolase_sf"/>
</dbReference>
<dbReference type="Pfam" id="PF13419">
    <property type="entry name" value="HAD_2"/>
    <property type="match status" value="1"/>
</dbReference>
<protein>
    <submittedName>
        <fullName evidence="1">HAD hydrolase-like protein</fullName>
    </submittedName>
</protein>
<keyword evidence="2" id="KW-1185">Reference proteome</keyword>
<dbReference type="AlphaFoldDB" id="A0A6I3IIC9"/>
<dbReference type="PANTHER" id="PTHR43434">
    <property type="entry name" value="PHOSPHOGLYCOLATE PHOSPHATASE"/>
    <property type="match status" value="1"/>
</dbReference>